<evidence type="ECO:0000313" key="2">
    <source>
        <dbReference type="Proteomes" id="UP000054498"/>
    </source>
</evidence>
<evidence type="ECO:0000313" key="1">
    <source>
        <dbReference type="EMBL" id="KIZ02796.1"/>
    </source>
</evidence>
<sequence>MMGLPWQWRVPRRGQSARVFVTALDPPRGAPDGGGPASTLLRAACPRAARRSPSLVDSWMAGGGGAAAPAGAFFDRDAGGGLRACLREHAESALLLPGCEDAVYKALLDSESGGTLAVFKFNAWEFEALLDRFEDHLVMDKGGATQYAVGGG</sequence>
<dbReference type="EMBL" id="KK100975">
    <property type="protein sequence ID" value="KIZ02796.1"/>
    <property type="molecule type" value="Genomic_DNA"/>
</dbReference>
<reference evidence="1 2" key="1">
    <citation type="journal article" date="2013" name="BMC Genomics">
        <title>Reconstruction of the lipid metabolism for the microalga Monoraphidium neglectum from its genome sequence reveals characteristics suitable for biofuel production.</title>
        <authorList>
            <person name="Bogen C."/>
            <person name="Al-Dilaimi A."/>
            <person name="Albersmeier A."/>
            <person name="Wichmann J."/>
            <person name="Grundmann M."/>
            <person name="Rupp O."/>
            <person name="Lauersen K.J."/>
            <person name="Blifernez-Klassen O."/>
            <person name="Kalinowski J."/>
            <person name="Goesmann A."/>
            <person name="Mussgnug J.H."/>
            <person name="Kruse O."/>
        </authorList>
    </citation>
    <scope>NUCLEOTIDE SEQUENCE [LARGE SCALE GENOMIC DNA]</scope>
    <source>
        <strain evidence="1 2">SAG 48.87</strain>
    </source>
</reference>
<proteinExistence type="predicted"/>
<dbReference type="KEGG" id="mng:MNEG_5165"/>
<dbReference type="AlphaFoldDB" id="A0A0D2NBD0"/>
<organism evidence="1 2">
    <name type="scientific">Monoraphidium neglectum</name>
    <dbReference type="NCBI Taxonomy" id="145388"/>
    <lineage>
        <taxon>Eukaryota</taxon>
        <taxon>Viridiplantae</taxon>
        <taxon>Chlorophyta</taxon>
        <taxon>core chlorophytes</taxon>
        <taxon>Chlorophyceae</taxon>
        <taxon>CS clade</taxon>
        <taxon>Sphaeropleales</taxon>
        <taxon>Selenastraceae</taxon>
        <taxon>Monoraphidium</taxon>
    </lineage>
</organism>
<gene>
    <name evidence="1" type="ORF">MNEG_5165</name>
</gene>
<dbReference type="Proteomes" id="UP000054498">
    <property type="component" value="Unassembled WGS sequence"/>
</dbReference>
<keyword evidence="2" id="KW-1185">Reference proteome</keyword>
<protein>
    <submittedName>
        <fullName evidence="1">Uncharacterized protein</fullName>
    </submittedName>
</protein>
<dbReference type="GeneID" id="25738042"/>
<dbReference type="RefSeq" id="XP_013901815.1">
    <property type="nucleotide sequence ID" value="XM_014046361.1"/>
</dbReference>
<name>A0A0D2NBD0_9CHLO</name>
<accession>A0A0D2NBD0</accession>